<dbReference type="Gene3D" id="2.20.110.10">
    <property type="entry name" value="Histone H3 K4-specific methyltransferase SET7/9 N-terminal domain"/>
    <property type="match status" value="3"/>
</dbReference>
<name>A0AAD5XVQ7_9FUNG</name>
<dbReference type="SUPFAM" id="SSF82185">
    <property type="entry name" value="Histone H3 K4-specific methyltransferase SET7/9 N-terminal domain"/>
    <property type="match status" value="2"/>
</dbReference>
<dbReference type="InterPro" id="IPR003409">
    <property type="entry name" value="MORN"/>
</dbReference>
<dbReference type="GO" id="GO:0035082">
    <property type="term" value="P:axoneme assembly"/>
    <property type="evidence" value="ECO:0007669"/>
    <property type="project" value="TreeGrafter"/>
</dbReference>
<reference evidence="3" key="1">
    <citation type="submission" date="2020-05" db="EMBL/GenBank/DDBJ databases">
        <title>Phylogenomic resolution of chytrid fungi.</title>
        <authorList>
            <person name="Stajich J.E."/>
            <person name="Amses K."/>
            <person name="Simmons R."/>
            <person name="Seto K."/>
            <person name="Myers J."/>
            <person name="Bonds A."/>
            <person name="Quandt C.A."/>
            <person name="Barry K."/>
            <person name="Liu P."/>
            <person name="Grigoriev I."/>
            <person name="Longcore J.E."/>
            <person name="James T.Y."/>
        </authorList>
    </citation>
    <scope>NUCLEOTIDE SEQUENCE</scope>
    <source>
        <strain evidence="3">JEL0476</strain>
    </source>
</reference>
<dbReference type="FunFam" id="2.20.110.10:FF:000002">
    <property type="entry name" value="Phosphatidylinositol 4-phosphate 5-kinase 8"/>
    <property type="match status" value="1"/>
</dbReference>
<comment type="caution">
    <text evidence="3">The sequence shown here is derived from an EMBL/GenBank/DDBJ whole genome shotgun (WGS) entry which is preliminary data.</text>
</comment>
<gene>
    <name evidence="3" type="ORF">HK099_004235</name>
</gene>
<dbReference type="PANTHER" id="PTHR43215:SF14">
    <property type="entry name" value="RADIAL SPOKE HEAD 1 HOMOLOG"/>
    <property type="match status" value="1"/>
</dbReference>
<dbReference type="GO" id="GO:0031514">
    <property type="term" value="C:motile cilium"/>
    <property type="evidence" value="ECO:0007669"/>
    <property type="project" value="TreeGrafter"/>
</dbReference>
<dbReference type="Proteomes" id="UP001211065">
    <property type="component" value="Unassembled WGS sequence"/>
</dbReference>
<dbReference type="EMBL" id="JADGJW010000295">
    <property type="protein sequence ID" value="KAJ3220516.1"/>
    <property type="molecule type" value="Genomic_DNA"/>
</dbReference>
<accession>A0AAD5XVQ7</accession>
<evidence type="ECO:0000256" key="1">
    <source>
        <dbReference type="ARBA" id="ARBA00022737"/>
    </source>
</evidence>
<dbReference type="Pfam" id="PF02493">
    <property type="entry name" value="MORN"/>
    <property type="match status" value="5"/>
</dbReference>
<dbReference type="PANTHER" id="PTHR43215">
    <property type="entry name" value="RADIAL SPOKE HEAD 1 HOMOLOG"/>
    <property type="match status" value="1"/>
</dbReference>
<proteinExistence type="predicted"/>
<organism evidence="3 4">
    <name type="scientific">Clydaea vesicula</name>
    <dbReference type="NCBI Taxonomy" id="447962"/>
    <lineage>
        <taxon>Eukaryota</taxon>
        <taxon>Fungi</taxon>
        <taxon>Fungi incertae sedis</taxon>
        <taxon>Chytridiomycota</taxon>
        <taxon>Chytridiomycota incertae sedis</taxon>
        <taxon>Chytridiomycetes</taxon>
        <taxon>Lobulomycetales</taxon>
        <taxon>Lobulomycetaceae</taxon>
        <taxon>Clydaea</taxon>
    </lineage>
</organism>
<dbReference type="AlphaFoldDB" id="A0AAD5XVQ7"/>
<keyword evidence="4" id="KW-1185">Reference proteome</keyword>
<evidence type="ECO:0000313" key="4">
    <source>
        <dbReference type="Proteomes" id="UP001211065"/>
    </source>
</evidence>
<feature type="region of interest" description="Disordered" evidence="2">
    <location>
        <begin position="1"/>
        <end position="43"/>
    </location>
</feature>
<keyword evidence="1" id="KW-0677">Repeat</keyword>
<sequence>MSSEDGSENEFKEEGPTIGTYEGGRSETGQRHGKGKNIFPNGDIYEGDYNEGKREGAGVYIWKATGARYTGSYKENLRDGEGELVFPDGSKYKGLWQKEKKHGFGTYTYANGDTYEGNWENDLKHGEGLYNFKASASKKKGTFNQGNLTGVGEILHLDHKIVGKFTSNETMEVPVKVTFMATGGYSKILHDPALLSQEVSPATPVEI</sequence>
<evidence type="ECO:0000256" key="2">
    <source>
        <dbReference type="SAM" id="MobiDB-lite"/>
    </source>
</evidence>
<evidence type="ECO:0008006" key="5">
    <source>
        <dbReference type="Google" id="ProtNLM"/>
    </source>
</evidence>
<evidence type="ECO:0000313" key="3">
    <source>
        <dbReference type="EMBL" id="KAJ3220516.1"/>
    </source>
</evidence>
<dbReference type="SMART" id="SM00698">
    <property type="entry name" value="MORN"/>
    <property type="match status" value="5"/>
</dbReference>
<dbReference type="GO" id="GO:0005634">
    <property type="term" value="C:nucleus"/>
    <property type="evidence" value="ECO:0007669"/>
    <property type="project" value="TreeGrafter"/>
</dbReference>
<protein>
    <recommendedName>
        <fullName evidence="5">Radial spoke head 1 homolog</fullName>
    </recommendedName>
</protein>